<evidence type="ECO:0000256" key="2">
    <source>
        <dbReference type="ARBA" id="ARBA00022475"/>
    </source>
</evidence>
<dbReference type="Gene3D" id="3.90.550.10">
    <property type="entry name" value="Spore Coat Polysaccharide Biosynthesis Protein SpsA, Chain A"/>
    <property type="match status" value="1"/>
</dbReference>
<dbReference type="RefSeq" id="WP_058318497.1">
    <property type="nucleotide sequence ID" value="NZ_CYSF01000007.1"/>
</dbReference>
<protein>
    <submittedName>
        <fullName evidence="7">PGL/p-HBAD biosynthesis glycosyltransferase/MT3031</fullName>
        <ecNumber evidence="7">2.4.1.-</ecNumber>
    </submittedName>
</protein>
<name>A0A0P1GPE7_9RHOB</name>
<feature type="domain" description="Glycosyltransferase 2-like" evidence="6">
    <location>
        <begin position="3"/>
        <end position="122"/>
    </location>
</feature>
<reference evidence="7 8" key="1">
    <citation type="submission" date="2015-09" db="EMBL/GenBank/DDBJ databases">
        <authorList>
            <consortium name="Swine Surveillance"/>
        </authorList>
    </citation>
    <scope>NUCLEOTIDE SEQUENCE [LARGE SCALE GENOMIC DNA]</scope>
    <source>
        <strain evidence="7 8">CECT 8383</strain>
    </source>
</reference>
<dbReference type="Pfam" id="PF00535">
    <property type="entry name" value="Glycos_transf_2"/>
    <property type="match status" value="1"/>
</dbReference>
<accession>A0A0P1GPE7</accession>
<dbReference type="EC" id="2.4.1.-" evidence="7"/>
<keyword evidence="3 7" id="KW-0328">Glycosyltransferase</keyword>
<gene>
    <name evidence="7" type="ORF">TM5383_01587</name>
</gene>
<dbReference type="STRING" id="340021.TM5383_01587"/>
<keyword evidence="2" id="KW-1003">Cell membrane</keyword>
<dbReference type="Proteomes" id="UP000051681">
    <property type="component" value="Unassembled WGS sequence"/>
</dbReference>
<dbReference type="GO" id="GO:0016757">
    <property type="term" value="F:glycosyltransferase activity"/>
    <property type="evidence" value="ECO:0007669"/>
    <property type="project" value="UniProtKB-KW"/>
</dbReference>
<dbReference type="InterPro" id="IPR029044">
    <property type="entry name" value="Nucleotide-diphossugar_trans"/>
</dbReference>
<dbReference type="OrthoDB" id="9797391at2"/>
<dbReference type="GO" id="GO:0005886">
    <property type="term" value="C:plasma membrane"/>
    <property type="evidence" value="ECO:0007669"/>
    <property type="project" value="UniProtKB-SubCell"/>
</dbReference>
<evidence type="ECO:0000256" key="3">
    <source>
        <dbReference type="ARBA" id="ARBA00022676"/>
    </source>
</evidence>
<dbReference type="PANTHER" id="PTHR43646:SF2">
    <property type="entry name" value="GLYCOSYLTRANSFERASE 2-LIKE DOMAIN-CONTAINING PROTEIN"/>
    <property type="match status" value="1"/>
</dbReference>
<keyword evidence="8" id="KW-1185">Reference proteome</keyword>
<evidence type="ECO:0000259" key="6">
    <source>
        <dbReference type="Pfam" id="PF00535"/>
    </source>
</evidence>
<evidence type="ECO:0000313" key="7">
    <source>
        <dbReference type="EMBL" id="CUH84378.1"/>
    </source>
</evidence>
<dbReference type="SUPFAM" id="SSF53448">
    <property type="entry name" value="Nucleotide-diphospho-sugar transferases"/>
    <property type="match status" value="1"/>
</dbReference>
<evidence type="ECO:0000256" key="1">
    <source>
        <dbReference type="ARBA" id="ARBA00004236"/>
    </source>
</evidence>
<proteinExistence type="predicted"/>
<evidence type="ECO:0000256" key="4">
    <source>
        <dbReference type="ARBA" id="ARBA00022679"/>
    </source>
</evidence>
<organism evidence="7 8">
    <name type="scientific">Thalassovita mediterranea</name>
    <dbReference type="NCBI Taxonomy" id="340021"/>
    <lineage>
        <taxon>Bacteria</taxon>
        <taxon>Pseudomonadati</taxon>
        <taxon>Pseudomonadota</taxon>
        <taxon>Alphaproteobacteria</taxon>
        <taxon>Rhodobacterales</taxon>
        <taxon>Roseobacteraceae</taxon>
        <taxon>Thalassovita</taxon>
    </lineage>
</organism>
<comment type="subcellular location">
    <subcellularLocation>
        <location evidence="1">Cell membrane</location>
    </subcellularLocation>
</comment>
<dbReference type="PANTHER" id="PTHR43646">
    <property type="entry name" value="GLYCOSYLTRANSFERASE"/>
    <property type="match status" value="1"/>
</dbReference>
<dbReference type="EMBL" id="CYSF01000007">
    <property type="protein sequence ID" value="CUH84378.1"/>
    <property type="molecule type" value="Genomic_DNA"/>
</dbReference>
<evidence type="ECO:0000313" key="8">
    <source>
        <dbReference type="Proteomes" id="UP000051681"/>
    </source>
</evidence>
<dbReference type="AlphaFoldDB" id="A0A0P1GPE7"/>
<keyword evidence="5" id="KW-0472">Membrane</keyword>
<sequence length="271" mass="29281">MISIIIPAHNEAITLPRCLSSIAAATAPDCGVEVVVVANGCSDDTADIARGLTNTLPFAAHVIDLTEGGKPNALNAGDAAAAGPLRIYLDADVQIAPELLVQIAEVLDTDSAAYASGTLLIPDSPSRITRAFAQFYRTVPFIRDGVPGCGLFAVNAAGRARWGDFPQIIADDTFVRLQFTSTERHKVTATYDWPLVDGLRNLLKVRRRQDAGVREIEALYPHLLANDDKLPYGRAALARTVLRMPFSFAVYAGVRLLGRLNRGEQTWSRGR</sequence>
<dbReference type="InterPro" id="IPR001173">
    <property type="entry name" value="Glyco_trans_2-like"/>
</dbReference>
<evidence type="ECO:0000256" key="5">
    <source>
        <dbReference type="ARBA" id="ARBA00023136"/>
    </source>
</evidence>
<keyword evidence="4 7" id="KW-0808">Transferase</keyword>